<dbReference type="Proteomes" id="UP000184076">
    <property type="component" value="Unassembled WGS sequence"/>
</dbReference>
<name>A0A1M5H5S9_9BACT</name>
<accession>A0A1M5H5S9</accession>
<keyword evidence="1" id="KW-1133">Transmembrane helix</keyword>
<protein>
    <recommendedName>
        <fullName evidence="4">Cell division protein FtsL</fullName>
    </recommendedName>
</protein>
<gene>
    <name evidence="2" type="ORF">SAMN02745206_03289</name>
</gene>
<reference evidence="3" key="1">
    <citation type="submission" date="2016-11" db="EMBL/GenBank/DDBJ databases">
        <authorList>
            <person name="Varghese N."/>
            <person name="Submissions S."/>
        </authorList>
    </citation>
    <scope>NUCLEOTIDE SEQUENCE [LARGE SCALE GENOMIC DNA]</scope>
    <source>
        <strain evidence="3">DSM 9756</strain>
    </source>
</reference>
<dbReference type="PROSITE" id="PS51257">
    <property type="entry name" value="PROKAR_LIPOPROTEIN"/>
    <property type="match status" value="1"/>
</dbReference>
<keyword evidence="1" id="KW-0472">Membrane</keyword>
<sequence length="90" mass="10636">MSWKSWGFLLGGAVLVLAACFVYLQVEQTRCAYRVAQLQQAYGKWYEVHRRLEIERTHLRSHKRLRELGRDVFGLEPARGDRLWTFADPK</sequence>
<dbReference type="AlphaFoldDB" id="A0A1M5H5S9"/>
<dbReference type="RefSeq" id="WP_073041423.1">
    <property type="nucleotide sequence ID" value="NZ_FQVB01000042.1"/>
</dbReference>
<feature type="transmembrane region" description="Helical" evidence="1">
    <location>
        <begin position="6"/>
        <end position="24"/>
    </location>
</feature>
<organism evidence="2 3">
    <name type="scientific">Desulfacinum infernum DSM 9756</name>
    <dbReference type="NCBI Taxonomy" id="1121391"/>
    <lineage>
        <taxon>Bacteria</taxon>
        <taxon>Pseudomonadati</taxon>
        <taxon>Thermodesulfobacteriota</taxon>
        <taxon>Syntrophobacteria</taxon>
        <taxon>Syntrophobacterales</taxon>
        <taxon>Syntrophobacteraceae</taxon>
        <taxon>Desulfacinum</taxon>
    </lineage>
</organism>
<evidence type="ECO:0008006" key="4">
    <source>
        <dbReference type="Google" id="ProtNLM"/>
    </source>
</evidence>
<evidence type="ECO:0000313" key="2">
    <source>
        <dbReference type="EMBL" id="SHG11347.1"/>
    </source>
</evidence>
<keyword evidence="3" id="KW-1185">Reference proteome</keyword>
<evidence type="ECO:0000313" key="3">
    <source>
        <dbReference type="Proteomes" id="UP000184076"/>
    </source>
</evidence>
<evidence type="ECO:0000256" key="1">
    <source>
        <dbReference type="SAM" id="Phobius"/>
    </source>
</evidence>
<keyword evidence="1" id="KW-0812">Transmembrane</keyword>
<dbReference type="OrthoDB" id="5515503at2"/>
<proteinExistence type="predicted"/>
<dbReference type="EMBL" id="FQVB01000042">
    <property type="protein sequence ID" value="SHG11347.1"/>
    <property type="molecule type" value="Genomic_DNA"/>
</dbReference>